<reference evidence="2" key="1">
    <citation type="journal article" date="2019" name="Int. J. Syst. Evol. Microbiol.">
        <title>The Global Catalogue of Microorganisms (GCM) 10K type strain sequencing project: providing services to taxonomists for standard genome sequencing and annotation.</title>
        <authorList>
            <consortium name="The Broad Institute Genomics Platform"/>
            <consortium name="The Broad Institute Genome Sequencing Center for Infectious Disease"/>
            <person name="Wu L."/>
            <person name="Ma J."/>
        </authorList>
    </citation>
    <scope>NUCLEOTIDE SEQUENCE [LARGE SCALE GENOMIC DNA]</scope>
    <source>
        <strain evidence="2">CCUG 39970</strain>
    </source>
</reference>
<dbReference type="Proteomes" id="UP001595939">
    <property type="component" value="Unassembled WGS sequence"/>
</dbReference>
<accession>A0ABV8YA44</accession>
<proteinExistence type="predicted"/>
<gene>
    <name evidence="1" type="ORF">ACFO0P_15770</name>
</gene>
<keyword evidence="2" id="KW-1185">Reference proteome</keyword>
<sequence>MIKVNVLGRIATVTRAGWTCPDDPVLERVLNGISGPNRVPSWWTDQEMAAVDLVAEDLPDLEILEMDARPVYEPPPPNGAN</sequence>
<evidence type="ECO:0000313" key="1">
    <source>
        <dbReference type="EMBL" id="MFC4455236.1"/>
    </source>
</evidence>
<name>A0ABV8YA44_9DEIO</name>
<organism evidence="1 2">
    <name type="scientific">Deinococcus sonorensis</name>
    <dbReference type="NCBI Taxonomy" id="309891"/>
    <lineage>
        <taxon>Bacteria</taxon>
        <taxon>Thermotogati</taxon>
        <taxon>Deinococcota</taxon>
        <taxon>Deinococci</taxon>
        <taxon>Deinococcales</taxon>
        <taxon>Deinococcaceae</taxon>
        <taxon>Deinococcus</taxon>
    </lineage>
</organism>
<dbReference type="EMBL" id="JBHSEG010000008">
    <property type="protein sequence ID" value="MFC4455236.1"/>
    <property type="molecule type" value="Genomic_DNA"/>
</dbReference>
<comment type="caution">
    <text evidence="1">The sequence shown here is derived from an EMBL/GenBank/DDBJ whole genome shotgun (WGS) entry which is preliminary data.</text>
</comment>
<evidence type="ECO:0000313" key="2">
    <source>
        <dbReference type="Proteomes" id="UP001595939"/>
    </source>
</evidence>
<protein>
    <submittedName>
        <fullName evidence="1">Uncharacterized protein</fullName>
    </submittedName>
</protein>
<dbReference type="RefSeq" id="WP_380129950.1">
    <property type="nucleotide sequence ID" value="NZ_JBHSEG010000008.1"/>
</dbReference>